<dbReference type="Proteomes" id="UP000269945">
    <property type="component" value="Unassembled WGS sequence"/>
</dbReference>
<feature type="region of interest" description="Disordered" evidence="2">
    <location>
        <begin position="311"/>
        <end position="399"/>
    </location>
</feature>
<proteinExistence type="inferred from homology"/>
<sequence>AETGLPEDRGLRACSGQGGGALALERPVTWDPRGRVCCGPPVPTRRPGVSQCKGAMDSDRASADPTTLSCPVLPMFHSSVGKLHQLLGKGEYELLKDIPTFESDFIQVNRRGEVIDVHNTVHMVTVGVAYTGQHLPGPDVMLLAQPATHCVASASDDSDTQRMDLEAAESLELTRLLPLKFVKLSIYNHDKKQFQLKLATGRSFYLQLCPPSNSKEDVFAFWEDLVGLLRPPMEAYSGIQAQPAGDMVSIPGLEAEDRGSPSAMELHGQGDRDQVNGSSLSVLSDVSLAASLAYTGGEGNRGQASYCLRRNTPSVLSPAPAGTDRRLAPGAAGTPQASTRRAAVGGTVSRPVGNTVDGSDTGASVWADPDEGSTSKPDGYQRLSPVQAKPPKTSKDKERMPTERLYLLSRIWENTSLLKSQGTPWGDKRENQGSLKERGCGSLLQEYISLSLTQKGSRLSQKLRRSLSRTRSGRVP</sequence>
<dbReference type="Pfam" id="PF12480">
    <property type="entry name" value="GARIL_Rab2_bd"/>
    <property type="match status" value="1"/>
</dbReference>
<dbReference type="InterPro" id="IPR022168">
    <property type="entry name" value="GARIL-like_Rab2B-bd"/>
</dbReference>
<evidence type="ECO:0000313" key="4">
    <source>
        <dbReference type="EMBL" id="VCW50363.1"/>
    </source>
</evidence>
<dbReference type="PANTHER" id="PTHR22574:SF16">
    <property type="entry name" value="GOLGI ASSOCIATED RAB2 INTERACTOR FAMILY MEMBER 6"/>
    <property type="match status" value="1"/>
</dbReference>
<comment type="similarity">
    <text evidence="1">Belongs to the GARIN family.</text>
</comment>
<evidence type="ECO:0000259" key="3">
    <source>
        <dbReference type="Pfam" id="PF12480"/>
    </source>
</evidence>
<dbReference type="AlphaFoldDB" id="A0A9X9PTG9"/>
<evidence type="ECO:0000256" key="1">
    <source>
        <dbReference type="ARBA" id="ARBA00038379"/>
    </source>
</evidence>
<evidence type="ECO:0000256" key="2">
    <source>
        <dbReference type="SAM" id="MobiDB-lite"/>
    </source>
</evidence>
<feature type="region of interest" description="Disordered" evidence="2">
    <location>
        <begin position="251"/>
        <end position="277"/>
    </location>
</feature>
<accession>A0A9X9PTG9</accession>
<evidence type="ECO:0000313" key="5">
    <source>
        <dbReference type="Proteomes" id="UP000269945"/>
    </source>
</evidence>
<protein>
    <recommendedName>
        <fullName evidence="3">Golgi associated RAB2 interactor protein-like Rab2B-binding domain-containing protein</fullName>
    </recommendedName>
</protein>
<feature type="domain" description="Golgi associated RAB2 interactor protein-like Rab2B-binding" evidence="3">
    <location>
        <begin position="171"/>
        <end position="237"/>
    </location>
</feature>
<dbReference type="GO" id="GO:0005634">
    <property type="term" value="C:nucleus"/>
    <property type="evidence" value="ECO:0007669"/>
    <property type="project" value="TreeGrafter"/>
</dbReference>
<keyword evidence="5" id="KW-1185">Reference proteome</keyword>
<dbReference type="PANTHER" id="PTHR22574">
    <property type="match status" value="1"/>
</dbReference>
<feature type="non-terminal residue" evidence="4">
    <location>
        <position position="1"/>
    </location>
</feature>
<name>A0A9X9PTG9_GULGU</name>
<organism evidence="4 5">
    <name type="scientific">Gulo gulo</name>
    <name type="common">Wolverine</name>
    <name type="synonym">Gluton</name>
    <dbReference type="NCBI Taxonomy" id="48420"/>
    <lineage>
        <taxon>Eukaryota</taxon>
        <taxon>Metazoa</taxon>
        <taxon>Chordata</taxon>
        <taxon>Craniata</taxon>
        <taxon>Vertebrata</taxon>
        <taxon>Euteleostomi</taxon>
        <taxon>Mammalia</taxon>
        <taxon>Eutheria</taxon>
        <taxon>Laurasiatheria</taxon>
        <taxon>Carnivora</taxon>
        <taxon>Caniformia</taxon>
        <taxon>Musteloidea</taxon>
        <taxon>Mustelidae</taxon>
        <taxon>Guloninae</taxon>
        <taxon>Gulo</taxon>
    </lineage>
</organism>
<comment type="caution">
    <text evidence="4">The sequence shown here is derived from an EMBL/GenBank/DDBJ whole genome shotgun (WGS) entry which is preliminary data.</text>
</comment>
<reference evidence="4 5" key="1">
    <citation type="submission" date="2018-10" db="EMBL/GenBank/DDBJ databases">
        <authorList>
            <person name="Ekblom R."/>
            <person name="Jareborg N."/>
        </authorList>
    </citation>
    <scope>NUCLEOTIDE SEQUENCE [LARGE SCALE GENOMIC DNA]</scope>
    <source>
        <tissue evidence="4">Muscle</tissue>
    </source>
</reference>
<gene>
    <name evidence="4" type="ORF">BN2614_LOCUS1</name>
</gene>
<dbReference type="EMBL" id="CYRY02000815">
    <property type="protein sequence ID" value="VCW50363.1"/>
    <property type="molecule type" value="Genomic_DNA"/>
</dbReference>